<accession>A0A8S5KXZ1</accession>
<dbReference type="GeneID" id="80398386"/>
<protein>
    <submittedName>
        <fullName evidence="1">Maturation protein</fullName>
    </submittedName>
</protein>
<reference evidence="1" key="1">
    <citation type="submission" date="2020-09" db="EMBL/GenBank/DDBJ databases">
        <title>Leviviricetes taxonomy.</title>
        <authorList>
            <person name="Stockdale S.R."/>
            <person name="Callanan J."/>
            <person name="Adriaenssens E.M."/>
            <person name="Kuhn J.H."/>
            <person name="Rumnieks J."/>
            <person name="Shkoporov A."/>
            <person name="Draper L.A."/>
            <person name="Ross P."/>
            <person name="Hill C."/>
        </authorList>
    </citation>
    <scope>NUCLEOTIDE SEQUENCE</scope>
</reference>
<dbReference type="KEGG" id="vg:80398386"/>
<proteinExistence type="predicted"/>
<keyword evidence="2" id="KW-1185">Reference proteome</keyword>
<organism evidence="1 2">
    <name type="scientific">ssRNA phage SRR6960799_18</name>
    <dbReference type="NCBI Taxonomy" id="2786574"/>
    <lineage>
        <taxon>Viruses</taxon>
        <taxon>Riboviria</taxon>
        <taxon>Orthornavirae</taxon>
        <taxon>Lenarviricota</taxon>
        <taxon>Leviviricetes</taxon>
        <taxon>Norzivirales</taxon>
        <taxon>Fiersviridae</taxon>
        <taxon>Hihdivirus</taxon>
        <taxon>Hihdivirus caenicola</taxon>
    </lineage>
</organism>
<sequence length="473" mass="53882">MTTGSRVTDYRYDSPFTGVKSLGMYNSRVWTGTDWSPATKVARRLARATRPDPWRIFVTKNWSFLYESTDERQIIARHHELHERWSQQWRKWLDVQKAYHAKKAEDTKRRNEEPHPYNMSLNRFNNTPAGYQVWHNPSKTFLPLVPNRPAAMASIIGYPVPPEIWNTNDDNALIEKFRSKLTSVDGFHGGVAAAELEKTLKMIADTAKTLRRFGQRASAGDWPGALRVLYNGSSSAHVNGLAGLSKGASNYLAYQFGLKPLYEDMKGLGEYLAYCEENPKFQRVRVTRLRYQLFDHIGNSGGKCPSRIDETGRIVAYLKRMPSRLDLSGLTDLPSMLWERGYLSFVVDWWIPIGNTLQAMQMARNLEGVFVTTRRTLIRNGPFQSGPTIRVWDDSSTRVTLTLKRTVSSSLVVKLPSLKPIFHPLTEVRIRHANEAAALMLIKRKSIISAAEKLHEKASAFVKPHWGTPSRFG</sequence>
<evidence type="ECO:0000313" key="2">
    <source>
        <dbReference type="Proteomes" id="UP000678790"/>
    </source>
</evidence>
<dbReference type="Proteomes" id="UP000678790">
    <property type="component" value="Segment"/>
</dbReference>
<dbReference type="RefSeq" id="YP_010769384.1">
    <property type="nucleotide sequence ID" value="NC_073958.1"/>
</dbReference>
<gene>
    <name evidence="1" type="primary">SRR6960799_18_1</name>
</gene>
<name>A0A8S5KXZ1_9VIRU</name>
<dbReference type="EMBL" id="BK013585">
    <property type="protein sequence ID" value="DAD50646.1"/>
    <property type="molecule type" value="Genomic_RNA"/>
</dbReference>
<evidence type="ECO:0000313" key="1">
    <source>
        <dbReference type="EMBL" id="DAD50646.1"/>
    </source>
</evidence>